<gene>
    <name evidence="15" type="ORF">SPBR_01187</name>
</gene>
<dbReference type="PROSITE" id="PS01359">
    <property type="entry name" value="ZF_PHD_1"/>
    <property type="match status" value="2"/>
</dbReference>
<dbReference type="Pfam" id="PF01388">
    <property type="entry name" value="ARID"/>
    <property type="match status" value="1"/>
</dbReference>
<dbReference type="Pfam" id="PF08429">
    <property type="entry name" value="PLU-1"/>
    <property type="match status" value="1"/>
</dbReference>
<feature type="region of interest" description="Disordered" evidence="9">
    <location>
        <begin position="1340"/>
        <end position="1364"/>
    </location>
</feature>
<proteinExistence type="predicted"/>
<keyword evidence="4 8" id="KW-0863">Zinc-finger</keyword>
<dbReference type="GO" id="GO:0005634">
    <property type="term" value="C:nucleus"/>
    <property type="evidence" value="ECO:0007669"/>
    <property type="project" value="UniProtKB-SubCell"/>
</dbReference>
<dbReference type="InterPro" id="IPR001606">
    <property type="entry name" value="ARID_dom"/>
</dbReference>
<evidence type="ECO:0000256" key="5">
    <source>
        <dbReference type="ARBA" id="ARBA00022833"/>
    </source>
</evidence>
<dbReference type="Proteomes" id="UP000031575">
    <property type="component" value="Unassembled WGS sequence"/>
</dbReference>
<dbReference type="Pfam" id="PF02928">
    <property type="entry name" value="zf-C5HC2"/>
    <property type="match status" value="1"/>
</dbReference>
<dbReference type="CDD" id="cd15518">
    <property type="entry name" value="PHD_Ecm5p_Lid2p_like"/>
    <property type="match status" value="1"/>
</dbReference>
<keyword evidence="15" id="KW-0808">Transferase</keyword>
<evidence type="ECO:0000259" key="12">
    <source>
        <dbReference type="PROSITE" id="PS51011"/>
    </source>
</evidence>
<dbReference type="SMART" id="SM00501">
    <property type="entry name" value="BRIGHT"/>
    <property type="match status" value="1"/>
</dbReference>
<keyword evidence="2" id="KW-0479">Metal-binding</keyword>
<keyword evidence="15" id="KW-0489">Methyltransferase</keyword>
<keyword evidence="7" id="KW-0539">Nucleus</keyword>
<organism evidence="15 16">
    <name type="scientific">Sporothrix brasiliensis 5110</name>
    <dbReference type="NCBI Taxonomy" id="1398154"/>
    <lineage>
        <taxon>Eukaryota</taxon>
        <taxon>Fungi</taxon>
        <taxon>Dikarya</taxon>
        <taxon>Ascomycota</taxon>
        <taxon>Pezizomycotina</taxon>
        <taxon>Sordariomycetes</taxon>
        <taxon>Sordariomycetidae</taxon>
        <taxon>Ophiostomatales</taxon>
        <taxon>Ophiostomataceae</taxon>
        <taxon>Sporothrix</taxon>
    </lineage>
</organism>
<evidence type="ECO:0000256" key="2">
    <source>
        <dbReference type="ARBA" id="ARBA00022723"/>
    </source>
</evidence>
<evidence type="ECO:0000259" key="13">
    <source>
        <dbReference type="PROSITE" id="PS51183"/>
    </source>
</evidence>
<dbReference type="SMART" id="SM00558">
    <property type="entry name" value="JmjC"/>
    <property type="match status" value="1"/>
</dbReference>
<feature type="compositionally biased region" description="Polar residues" evidence="9">
    <location>
        <begin position="335"/>
        <end position="346"/>
    </location>
</feature>
<dbReference type="Pfam" id="PF02375">
    <property type="entry name" value="JmjN"/>
    <property type="match status" value="1"/>
</dbReference>
<dbReference type="SMART" id="SM00249">
    <property type="entry name" value="PHD"/>
    <property type="match status" value="2"/>
</dbReference>
<feature type="compositionally biased region" description="Low complexity" evidence="9">
    <location>
        <begin position="1668"/>
        <end position="1678"/>
    </location>
</feature>
<evidence type="ECO:0000259" key="14">
    <source>
        <dbReference type="PROSITE" id="PS51184"/>
    </source>
</evidence>
<evidence type="ECO:0000256" key="9">
    <source>
        <dbReference type="SAM" id="MobiDB-lite"/>
    </source>
</evidence>
<feature type="compositionally biased region" description="Basic and acidic residues" evidence="9">
    <location>
        <begin position="452"/>
        <end position="465"/>
    </location>
</feature>
<feature type="compositionally biased region" description="Low complexity" evidence="9">
    <location>
        <begin position="1021"/>
        <end position="1044"/>
    </location>
</feature>
<dbReference type="PANTHER" id="PTHR10694:SF33">
    <property type="entry name" value="LYSINE-SPECIFIC DEMETHYLASE 5"/>
    <property type="match status" value="1"/>
</dbReference>
<dbReference type="InterPro" id="IPR001841">
    <property type="entry name" value="Znf_RING"/>
</dbReference>
<dbReference type="SMART" id="SM01014">
    <property type="entry name" value="ARID"/>
    <property type="match status" value="1"/>
</dbReference>
<dbReference type="Pfam" id="PF00628">
    <property type="entry name" value="PHD"/>
    <property type="match status" value="2"/>
</dbReference>
<feature type="region of interest" description="Disordered" evidence="9">
    <location>
        <begin position="1"/>
        <end position="149"/>
    </location>
</feature>
<feature type="compositionally biased region" description="Low complexity" evidence="9">
    <location>
        <begin position="1604"/>
        <end position="1619"/>
    </location>
</feature>
<evidence type="ECO:0000256" key="6">
    <source>
        <dbReference type="ARBA" id="ARBA00023004"/>
    </source>
</evidence>
<dbReference type="SUPFAM" id="SSF51197">
    <property type="entry name" value="Clavaminate synthase-like"/>
    <property type="match status" value="1"/>
</dbReference>
<name>A0A0C2IWD4_9PEZI</name>
<evidence type="ECO:0000259" key="10">
    <source>
        <dbReference type="PROSITE" id="PS50016"/>
    </source>
</evidence>
<dbReference type="CDD" id="cd16100">
    <property type="entry name" value="ARID"/>
    <property type="match status" value="1"/>
</dbReference>
<dbReference type="InterPro" id="IPR003347">
    <property type="entry name" value="JmjC_dom"/>
</dbReference>
<dbReference type="InterPro" id="IPR019787">
    <property type="entry name" value="Znf_PHD-finger"/>
</dbReference>
<dbReference type="InterPro" id="IPR013637">
    <property type="entry name" value="Lys_sp_deMease-like_dom"/>
</dbReference>
<dbReference type="PROSITE" id="PS50016">
    <property type="entry name" value="ZF_PHD_2"/>
    <property type="match status" value="2"/>
</dbReference>
<evidence type="ECO:0000256" key="1">
    <source>
        <dbReference type="ARBA" id="ARBA00004123"/>
    </source>
</evidence>
<feature type="region of interest" description="Disordered" evidence="9">
    <location>
        <begin position="1008"/>
        <end position="1044"/>
    </location>
</feature>
<feature type="compositionally biased region" description="Low complexity" evidence="9">
    <location>
        <begin position="42"/>
        <end position="82"/>
    </location>
</feature>
<dbReference type="FunFam" id="1.10.150.60:FF:000010">
    <property type="entry name" value="PHD transcription factor (Rum1)"/>
    <property type="match status" value="1"/>
</dbReference>
<evidence type="ECO:0000256" key="3">
    <source>
        <dbReference type="ARBA" id="ARBA00022737"/>
    </source>
</evidence>
<feature type="compositionally biased region" description="Polar residues" evidence="9">
    <location>
        <begin position="356"/>
        <end position="367"/>
    </location>
</feature>
<evidence type="ECO:0000256" key="8">
    <source>
        <dbReference type="PROSITE-ProRule" id="PRU00175"/>
    </source>
</evidence>
<dbReference type="RefSeq" id="XP_040619100.1">
    <property type="nucleotide sequence ID" value="XM_040759498.1"/>
</dbReference>
<comment type="caution">
    <text evidence="15">The sequence shown here is derived from an EMBL/GenBank/DDBJ whole genome shotgun (WGS) entry which is preliminary data.</text>
</comment>
<dbReference type="GO" id="GO:0008270">
    <property type="term" value="F:zinc ion binding"/>
    <property type="evidence" value="ECO:0007669"/>
    <property type="project" value="UniProtKB-KW"/>
</dbReference>
<dbReference type="SUPFAM" id="SSF57903">
    <property type="entry name" value="FYVE/PHD zinc finger"/>
    <property type="match status" value="2"/>
</dbReference>
<dbReference type="Gene3D" id="2.60.120.650">
    <property type="entry name" value="Cupin"/>
    <property type="match status" value="1"/>
</dbReference>
<dbReference type="PROSITE" id="PS51184">
    <property type="entry name" value="JMJC"/>
    <property type="match status" value="1"/>
</dbReference>
<dbReference type="GO" id="GO:0000785">
    <property type="term" value="C:chromatin"/>
    <property type="evidence" value="ECO:0007669"/>
    <property type="project" value="TreeGrafter"/>
</dbReference>
<keyword evidence="16" id="KW-1185">Reference proteome</keyword>
<keyword evidence="5" id="KW-0862">Zinc</keyword>
<accession>A0A0C2IWD4</accession>
<feature type="region of interest" description="Disordered" evidence="9">
    <location>
        <begin position="1604"/>
        <end position="1776"/>
    </location>
</feature>
<dbReference type="HOGENOM" id="CLU_000991_0_0_1"/>
<feature type="domain" description="JmjC" evidence="14">
    <location>
        <begin position="603"/>
        <end position="769"/>
    </location>
</feature>
<dbReference type="VEuPathDB" id="FungiDB:SPBR_01187"/>
<feature type="compositionally biased region" description="Basic and acidic residues" evidence="9">
    <location>
        <begin position="1765"/>
        <end position="1776"/>
    </location>
</feature>
<feature type="region of interest" description="Disordered" evidence="9">
    <location>
        <begin position="319"/>
        <end position="465"/>
    </location>
</feature>
<dbReference type="GO" id="GO:0034647">
    <property type="term" value="F:histone H3K4me/H3K4me2/H3K4me3 demethylase activity"/>
    <property type="evidence" value="ECO:0007669"/>
    <property type="project" value="TreeGrafter"/>
</dbReference>
<feature type="compositionally biased region" description="Gly residues" evidence="9">
    <location>
        <begin position="10"/>
        <end position="20"/>
    </location>
</feature>
<dbReference type="GO" id="GO:0032259">
    <property type="term" value="P:methylation"/>
    <property type="evidence" value="ECO:0007669"/>
    <property type="project" value="UniProtKB-KW"/>
</dbReference>
<dbReference type="InterPro" id="IPR011011">
    <property type="entry name" value="Znf_FYVE_PHD"/>
</dbReference>
<dbReference type="Pfam" id="PF02373">
    <property type="entry name" value="JmjC"/>
    <property type="match status" value="1"/>
</dbReference>
<evidence type="ECO:0000313" key="16">
    <source>
        <dbReference type="Proteomes" id="UP000031575"/>
    </source>
</evidence>
<dbReference type="EMBL" id="AWTV01000007">
    <property type="protein sequence ID" value="KIH91090.1"/>
    <property type="molecule type" value="Genomic_DNA"/>
</dbReference>
<feature type="compositionally biased region" description="Basic and acidic residues" evidence="9">
    <location>
        <begin position="1340"/>
        <end position="1358"/>
    </location>
</feature>
<dbReference type="GeneID" id="63674419"/>
<evidence type="ECO:0000313" key="15">
    <source>
        <dbReference type="EMBL" id="KIH91090.1"/>
    </source>
</evidence>
<feature type="domain" description="PHD-type" evidence="10">
    <location>
        <begin position="461"/>
        <end position="511"/>
    </location>
</feature>
<feature type="domain" description="PHD-type" evidence="10">
    <location>
        <begin position="1373"/>
        <end position="1422"/>
    </location>
</feature>
<dbReference type="OrthoDB" id="1678912at2759"/>
<dbReference type="InterPro" id="IPR003349">
    <property type="entry name" value="JmjN"/>
</dbReference>
<dbReference type="PROSITE" id="PS51183">
    <property type="entry name" value="JMJN"/>
    <property type="match status" value="1"/>
</dbReference>
<dbReference type="InterPro" id="IPR001965">
    <property type="entry name" value="Znf_PHD"/>
</dbReference>
<evidence type="ECO:0000256" key="4">
    <source>
        <dbReference type="ARBA" id="ARBA00022771"/>
    </source>
</evidence>
<feature type="domain" description="JmjN" evidence="13">
    <location>
        <begin position="149"/>
        <end position="190"/>
    </location>
</feature>
<evidence type="ECO:0000256" key="7">
    <source>
        <dbReference type="ARBA" id="ARBA00023242"/>
    </source>
</evidence>
<dbReference type="Gene3D" id="3.30.40.10">
    <property type="entry name" value="Zinc/RING finger domain, C3HC4 (zinc finger)"/>
    <property type="match status" value="1"/>
</dbReference>
<dbReference type="InterPro" id="IPR019786">
    <property type="entry name" value="Zinc_finger_PHD-type_CS"/>
</dbReference>
<dbReference type="FunFam" id="3.30.40.10:FF:000322">
    <property type="entry name" value="PHD transcription factor (Rum1)"/>
    <property type="match status" value="1"/>
</dbReference>
<dbReference type="SUPFAM" id="SSF46774">
    <property type="entry name" value="ARID-like"/>
    <property type="match status" value="1"/>
</dbReference>
<feature type="compositionally biased region" description="Basic and acidic residues" evidence="9">
    <location>
        <begin position="135"/>
        <end position="147"/>
    </location>
</feature>
<dbReference type="PROSITE" id="PS50089">
    <property type="entry name" value="ZF_RING_2"/>
    <property type="match status" value="1"/>
</dbReference>
<evidence type="ECO:0000259" key="11">
    <source>
        <dbReference type="PROSITE" id="PS50089"/>
    </source>
</evidence>
<feature type="domain" description="ARID" evidence="12">
    <location>
        <begin position="214"/>
        <end position="307"/>
    </location>
</feature>
<dbReference type="InterPro" id="IPR004198">
    <property type="entry name" value="Znf_C5HC2"/>
</dbReference>
<keyword evidence="3" id="KW-0677">Repeat</keyword>
<feature type="compositionally biased region" description="Polar residues" evidence="9">
    <location>
        <begin position="1640"/>
        <end position="1667"/>
    </location>
</feature>
<reference evidence="15 16" key="1">
    <citation type="journal article" date="2014" name="BMC Genomics">
        <title>Comparative genomics of the major fungal agents of human and animal Sporotrichosis: Sporothrix schenckii and Sporothrix brasiliensis.</title>
        <authorList>
            <person name="Teixeira M.M."/>
            <person name="de Almeida L.G."/>
            <person name="Kubitschek-Barreira P."/>
            <person name="Alves F.L."/>
            <person name="Kioshima E.S."/>
            <person name="Abadio A.K."/>
            <person name="Fernandes L."/>
            <person name="Derengowski L.S."/>
            <person name="Ferreira K.S."/>
            <person name="Souza R.C."/>
            <person name="Ruiz J.C."/>
            <person name="de Andrade N.C."/>
            <person name="Paes H.C."/>
            <person name="Nicola A.M."/>
            <person name="Albuquerque P."/>
            <person name="Gerber A.L."/>
            <person name="Martins V.P."/>
            <person name="Peconick L.D."/>
            <person name="Neto A.V."/>
            <person name="Chaucanez C.B."/>
            <person name="Silva P.A."/>
            <person name="Cunha O.L."/>
            <person name="de Oliveira F.F."/>
            <person name="dos Santos T.C."/>
            <person name="Barros A.L."/>
            <person name="Soares M.A."/>
            <person name="de Oliveira L.M."/>
            <person name="Marini M.M."/>
            <person name="Villalobos-Duno H."/>
            <person name="Cunha M.M."/>
            <person name="de Hoog S."/>
            <person name="da Silveira J.F."/>
            <person name="Henrissat B."/>
            <person name="Nino-Vega G.A."/>
            <person name="Cisalpino P.S."/>
            <person name="Mora-Montes H.M."/>
            <person name="Almeida S.R."/>
            <person name="Stajich J.E."/>
            <person name="Lopes-Bezerra L.M."/>
            <person name="Vasconcelos A.T."/>
            <person name="Felipe M.S."/>
        </authorList>
    </citation>
    <scope>NUCLEOTIDE SEQUENCE [LARGE SCALE GENOMIC DNA]</scope>
    <source>
        <strain evidence="15 16">5110</strain>
    </source>
</reference>
<sequence length="1776" mass="195383">MMAIVPALPGGSGGANGGGKDGGRSNGKDSGSNGASGGSGKSGNKILLKSSSRTAAAASNAPSTTTSSRASPAALAPAPQTSNSTSMPTRTRMGGQSTAGGGSGSGPLPPLSAMRSAPLDLNSVERRGQPTASKETGKRKDRPHNLEEAPTYCPTEEEWKDPMAYMRKIAPEASEYGICKIIPPDSWNPPFAIDTQKFHFQTRKQELNSVEGSTRVNLGYLEGLFKYHKNMGNTLTRLPYVDKKPLDLYQLKKAVDSRGGFDMVCRLKKWAEIGRDLGYSGKIMSSLSTSLKNSYQKWLCPYEDYLRLAKPGVHQQLEIENGGPFTPSPAASPMVRSNVNTPSSVPGGSPARNASDALQASVSGSGRNTPGTANNTPPPADSSEKGSGLAPAHPLKRQLAAGESETPTKEESAAEGEEDSSGSRRSKRLKKEAVPRVAGSYMSLLRPQQPRKPRDNNGDPRESCEHCGKTENAGFLIVCESCDHAYHGKCVDPPIATKPTSEWNCPRCLVGDNQYGFEDGGLYSLKQFQEKAFEFKQSYFEDKMPFDPTLNCHRPITEDDVEREFWRLVSSIDDTVEVEYGADIHCTTHGSGFPTIEKNPNEPYSTDPWNLNMLPLHPESLFRYIKSDISGMTVPWVYVGMIFSTFCWHNEDHYAYSANYQHFGATKTWYGIPGADAEKFENAMREAVPDLFETQPDLLFQLVTLLPPEKLKEAGVRVYAVDQRAGQMVITFPQAYHAGFNHGFNFNEAVNFAPSDWEPFGLSGVHRLQQFRRQPCFSHEELLCTAADDVLSAATGPLTIQTAKWLAPALERIRYLEETNRDGFMAKHYGVPHHCPLVGRDTGVGRRGGESAAQTCSLDIVINDADVPEEEYQCFFCKGYTYLSRFKCVKTGKVLCLQHAGFNHCCTAREASRFLGESHFVVYRKSSDDIEAMCKKIAEKAAQPEAWEEKYDKILEEDATPSLKTLRAILNEGERIPYDLPSLPVLREFVDRCNHWVEEATTYIVRKQQNRRKTDTRKSISAASGAEAAGTGSASTAAGAAGSTGSTTAAATAAAAAVADEKEKERETRNISNIYRLLDEAAQIGFECPEIQLLQQRADAIKIFQEDARRALAHVSTQTVDTIENLLDEGHSFNVDVPEVESLTRFLDQLKWGQKAEASRTEYAALDEVLKLLEDGQRMGIPQYNDHMMFLEGQAAAGQQWEKKAKELLHADAVHYPQLEALSNQATSGSIPVTAATLAAIDQILHKHRDAHRQVMDLNMRCREAEYKNRPKYSEVVALMSKIEELQSKPTGTHELEREQKRSEDWIRKGKRVFGKTNAPLYILKSHLEYVLDRNNDCFDTQDDKPRTPAEPASREPSPDESSAAYRNAKLREVFCICRRTEAGMMIECEVCHEWYHGKCLKIARGKVKEDEKYTCPICDWRVKIPRDAARPDLESLINLFNEIPNLPFQPDEEQILGEIIQGAMDFRAKVEDYLDPNLTSESDAIKQRFYLRKIEGAEILLTRETNFFRQVLHKRFPVAPDPPPLIEESKSTRKPRPTKLQKMMAQYQVDDPDDLPELVKLRANSSRRKMLTAGTAAEAAAASFRSSGLMMPLAPATALGSPLDAAAPSSAGSASAGGRNADLQQSPPADASNFRRSSEGSYNASSFSNFGRNKPQPSQASPTTAVQLQQQQQQQRQPLDRHSTVMSFDNGGQQQSPGDAGRPASVGATAASSGHTRAGSDSSWPATVPARPADADAKRPRTGLFDAVPTATKDTPRAESGNDAGDRMDVDSGAK</sequence>
<feature type="domain" description="RING-type" evidence="11">
    <location>
        <begin position="464"/>
        <end position="508"/>
    </location>
</feature>
<dbReference type="Gene3D" id="1.10.150.60">
    <property type="entry name" value="ARID DNA-binding domain"/>
    <property type="match status" value="1"/>
</dbReference>
<dbReference type="InterPro" id="IPR013083">
    <property type="entry name" value="Znf_RING/FYVE/PHD"/>
</dbReference>
<dbReference type="PANTHER" id="PTHR10694">
    <property type="entry name" value="LYSINE-SPECIFIC DEMETHYLASE"/>
    <property type="match status" value="1"/>
</dbReference>
<dbReference type="FunFam" id="2.60.120.650:FF:000014">
    <property type="entry name" value="PHD transcription factor (Rum1)"/>
    <property type="match status" value="1"/>
</dbReference>
<dbReference type="GO" id="GO:0006355">
    <property type="term" value="P:regulation of DNA-templated transcription"/>
    <property type="evidence" value="ECO:0007669"/>
    <property type="project" value="TreeGrafter"/>
</dbReference>
<dbReference type="GO" id="GO:0003677">
    <property type="term" value="F:DNA binding"/>
    <property type="evidence" value="ECO:0007669"/>
    <property type="project" value="InterPro"/>
</dbReference>
<feature type="compositionally biased region" description="Polar residues" evidence="9">
    <location>
        <begin position="1685"/>
        <end position="1698"/>
    </location>
</feature>
<comment type="subcellular location">
    <subcellularLocation>
        <location evidence="1">Nucleus</location>
    </subcellularLocation>
</comment>
<dbReference type="InterPro" id="IPR036431">
    <property type="entry name" value="ARID_dom_sf"/>
</dbReference>
<dbReference type="SMART" id="SM00545">
    <property type="entry name" value="JmjN"/>
    <property type="match status" value="1"/>
</dbReference>
<dbReference type="GO" id="GO:0008168">
    <property type="term" value="F:methyltransferase activity"/>
    <property type="evidence" value="ECO:0007669"/>
    <property type="project" value="UniProtKB-KW"/>
</dbReference>
<keyword evidence="6" id="KW-0408">Iron</keyword>
<feature type="compositionally biased region" description="Polar residues" evidence="9">
    <location>
        <begin position="1711"/>
        <end position="1726"/>
    </location>
</feature>
<dbReference type="PROSITE" id="PS51011">
    <property type="entry name" value="ARID"/>
    <property type="match status" value="1"/>
</dbReference>
<protein>
    <submittedName>
        <fullName evidence="15">Histone demethylase JARID1</fullName>
    </submittedName>
</protein>